<evidence type="ECO:0000313" key="2">
    <source>
        <dbReference type="Proteomes" id="UP000708208"/>
    </source>
</evidence>
<gene>
    <name evidence="1" type="ORF">AFUS01_LOCUS15838</name>
</gene>
<proteinExistence type="predicted"/>
<organism evidence="1 2">
    <name type="scientific">Allacma fusca</name>
    <dbReference type="NCBI Taxonomy" id="39272"/>
    <lineage>
        <taxon>Eukaryota</taxon>
        <taxon>Metazoa</taxon>
        <taxon>Ecdysozoa</taxon>
        <taxon>Arthropoda</taxon>
        <taxon>Hexapoda</taxon>
        <taxon>Collembola</taxon>
        <taxon>Symphypleona</taxon>
        <taxon>Sminthuridae</taxon>
        <taxon>Allacma</taxon>
    </lineage>
</organism>
<feature type="non-terminal residue" evidence="1">
    <location>
        <position position="37"/>
    </location>
</feature>
<accession>A0A8J2NUN7</accession>
<reference evidence="1" key="1">
    <citation type="submission" date="2021-06" db="EMBL/GenBank/DDBJ databases">
        <authorList>
            <person name="Hodson N. C."/>
            <person name="Mongue J. A."/>
            <person name="Jaron S. K."/>
        </authorList>
    </citation>
    <scope>NUCLEOTIDE SEQUENCE</scope>
</reference>
<protein>
    <submittedName>
        <fullName evidence="1">Uncharacterized protein</fullName>
    </submittedName>
</protein>
<dbReference type="AlphaFoldDB" id="A0A8J2NUN7"/>
<sequence length="37" mass="3737">WAGASVEDAGWSSLRMGKGFVASVNGGPLQEPTTSVS</sequence>
<comment type="caution">
    <text evidence="1">The sequence shown here is derived from an EMBL/GenBank/DDBJ whole genome shotgun (WGS) entry which is preliminary data.</text>
</comment>
<name>A0A8J2NUN7_9HEXA</name>
<dbReference type="EMBL" id="CAJVCH010142368">
    <property type="protein sequence ID" value="CAG7726963.1"/>
    <property type="molecule type" value="Genomic_DNA"/>
</dbReference>
<dbReference type="Proteomes" id="UP000708208">
    <property type="component" value="Unassembled WGS sequence"/>
</dbReference>
<feature type="non-terminal residue" evidence="1">
    <location>
        <position position="1"/>
    </location>
</feature>
<keyword evidence="2" id="KW-1185">Reference proteome</keyword>
<evidence type="ECO:0000313" key="1">
    <source>
        <dbReference type="EMBL" id="CAG7726963.1"/>
    </source>
</evidence>